<feature type="binding site" evidence="6">
    <location>
        <position position="86"/>
    </location>
    <ligand>
        <name>FAD</name>
        <dbReference type="ChEBI" id="CHEBI:57692"/>
    </ligand>
</feature>
<dbReference type="InterPro" id="IPR023753">
    <property type="entry name" value="FAD/NAD-binding_dom"/>
</dbReference>
<dbReference type="InterPro" id="IPR050097">
    <property type="entry name" value="Ferredoxin-NADP_redctase_2"/>
</dbReference>
<feature type="binding site" evidence="6">
    <location>
        <position position="286"/>
    </location>
    <ligand>
        <name>FAD</name>
        <dbReference type="ChEBI" id="CHEBI:57692"/>
    </ligand>
</feature>
<feature type="binding site" evidence="6">
    <location>
        <position position="34"/>
    </location>
    <ligand>
        <name>FAD</name>
        <dbReference type="ChEBI" id="CHEBI:57692"/>
    </ligand>
</feature>
<keyword evidence="9" id="KW-1185">Reference proteome</keyword>
<dbReference type="SUPFAM" id="SSF51905">
    <property type="entry name" value="FAD/NAD(P)-binding domain"/>
    <property type="match status" value="1"/>
</dbReference>
<proteinExistence type="inferred from homology"/>
<keyword evidence="2 6" id="KW-0285">Flavoprotein</keyword>
<evidence type="ECO:0000259" key="7">
    <source>
        <dbReference type="Pfam" id="PF07992"/>
    </source>
</evidence>
<comment type="cofactor">
    <cofactor evidence="6">
        <name>FAD</name>
        <dbReference type="ChEBI" id="CHEBI:57692"/>
    </cofactor>
    <text evidence="6">Binds 1 FAD per subunit.</text>
</comment>
<comment type="subunit">
    <text evidence="1 6">Homodimer.</text>
</comment>
<reference evidence="8 9" key="1">
    <citation type="submission" date="2024-05" db="EMBL/GenBank/DDBJ databases">
        <authorList>
            <person name="Haq I."/>
            <person name="Ullah Z."/>
            <person name="Ahmad R."/>
            <person name="Li M."/>
            <person name="Tong Y."/>
        </authorList>
    </citation>
    <scope>NUCLEOTIDE SEQUENCE [LARGE SCALE GENOMIC DNA]</scope>
    <source>
        <strain evidence="8 9">16A2E</strain>
    </source>
</reference>
<evidence type="ECO:0000256" key="6">
    <source>
        <dbReference type="HAMAP-Rule" id="MF_01685"/>
    </source>
</evidence>
<dbReference type="PRINTS" id="PR00469">
    <property type="entry name" value="PNDRDTASEII"/>
</dbReference>
<feature type="binding site" evidence="6">
    <location>
        <position position="327"/>
    </location>
    <ligand>
        <name>FAD</name>
        <dbReference type="ChEBI" id="CHEBI:57692"/>
    </ligand>
</feature>
<accession>A0ABU9XGP4</accession>
<dbReference type="PRINTS" id="PR00368">
    <property type="entry name" value="FADPNR"/>
</dbReference>
<evidence type="ECO:0000256" key="3">
    <source>
        <dbReference type="ARBA" id="ARBA00022827"/>
    </source>
</evidence>
<keyword evidence="5 6" id="KW-0560">Oxidoreductase</keyword>
<evidence type="ECO:0000313" key="9">
    <source>
        <dbReference type="Proteomes" id="UP001444625"/>
    </source>
</evidence>
<evidence type="ECO:0000256" key="4">
    <source>
        <dbReference type="ARBA" id="ARBA00022857"/>
    </source>
</evidence>
<evidence type="ECO:0000313" key="8">
    <source>
        <dbReference type="EMBL" id="MEN2767450.1"/>
    </source>
</evidence>
<sequence length="345" mass="38117">MTDIYDVTIIGGGPAGLFSAFYSGLRGMRTKIIEYQPKLGGKVLLYPEKMIWDAGGQPPVLGELFAKQLVNQGMTFQPTVCTNEKVDLIEKDENQNFLLTTHNGNKHYSKSVIVAIGGGIIQPRPLEVEAADRFVGKTLHYTVNDLRQFRDKVVMISGGGDSAVDWAAELLYIAKQVIIVSRRDKLSAHEALVKRLESSSAKILLNSRICGLAGNEGMIDQVKLENIHSGDMMMEEVDHLVVNHGYNRDSSFELAENLSLEMKDDYFYVGNAQGYTSEDGIFAAGDILTYDGKINLLVGAFQDAVNAVNSAKTYLEPSAEKVAMVSSHNKAFDEQNKKLIREMLR</sequence>
<dbReference type="Gene3D" id="3.50.50.60">
    <property type="entry name" value="FAD/NAD(P)-binding domain"/>
    <property type="match status" value="2"/>
</dbReference>
<dbReference type="PANTHER" id="PTHR48105">
    <property type="entry name" value="THIOREDOXIN REDUCTASE 1-RELATED-RELATED"/>
    <property type="match status" value="1"/>
</dbReference>
<name>A0ABU9XGP4_9BACI</name>
<feature type="binding site" evidence="6">
    <location>
        <position position="42"/>
    </location>
    <ligand>
        <name>FAD</name>
        <dbReference type="ChEBI" id="CHEBI:57692"/>
    </ligand>
</feature>
<dbReference type="Pfam" id="PF07992">
    <property type="entry name" value="Pyr_redox_2"/>
    <property type="match status" value="1"/>
</dbReference>
<evidence type="ECO:0000256" key="2">
    <source>
        <dbReference type="ARBA" id="ARBA00022630"/>
    </source>
</evidence>
<evidence type="ECO:0000256" key="1">
    <source>
        <dbReference type="ARBA" id="ARBA00011738"/>
    </source>
</evidence>
<feature type="binding site" evidence="6">
    <location>
        <position position="121"/>
    </location>
    <ligand>
        <name>FAD</name>
        <dbReference type="ChEBI" id="CHEBI:57692"/>
    </ligand>
</feature>
<comment type="caution">
    <text evidence="8">The sequence shown here is derived from an EMBL/GenBank/DDBJ whole genome shotgun (WGS) entry which is preliminary data.</text>
</comment>
<organism evidence="8 9">
    <name type="scientific">Ornithinibacillus xuwenensis</name>
    <dbReference type="NCBI Taxonomy" id="3144668"/>
    <lineage>
        <taxon>Bacteria</taxon>
        <taxon>Bacillati</taxon>
        <taxon>Bacillota</taxon>
        <taxon>Bacilli</taxon>
        <taxon>Bacillales</taxon>
        <taxon>Bacillaceae</taxon>
        <taxon>Ornithinibacillus</taxon>
    </lineage>
</organism>
<dbReference type="Proteomes" id="UP001444625">
    <property type="component" value="Unassembled WGS sequence"/>
</dbReference>
<keyword evidence="3 6" id="KW-0274">FAD</keyword>
<dbReference type="RefSeq" id="WP_345824925.1">
    <property type="nucleotide sequence ID" value="NZ_JBDIML010000003.1"/>
</dbReference>
<protein>
    <recommendedName>
        <fullName evidence="6">Ferredoxin--NADP reductase</fullName>
        <shortName evidence="6">FNR</shortName>
        <shortName evidence="6">Fd-NADP(+) reductase</shortName>
        <ecNumber evidence="6">1.18.1.2</ecNumber>
    </recommendedName>
</protein>
<dbReference type="InterPro" id="IPR036188">
    <property type="entry name" value="FAD/NAD-bd_sf"/>
</dbReference>
<comment type="catalytic activity">
    <reaction evidence="6">
        <text>2 reduced [2Fe-2S]-[ferredoxin] + NADP(+) + H(+) = 2 oxidized [2Fe-2S]-[ferredoxin] + NADPH</text>
        <dbReference type="Rhea" id="RHEA:20125"/>
        <dbReference type="Rhea" id="RHEA-COMP:10000"/>
        <dbReference type="Rhea" id="RHEA-COMP:10001"/>
        <dbReference type="ChEBI" id="CHEBI:15378"/>
        <dbReference type="ChEBI" id="CHEBI:33737"/>
        <dbReference type="ChEBI" id="CHEBI:33738"/>
        <dbReference type="ChEBI" id="CHEBI:57783"/>
        <dbReference type="ChEBI" id="CHEBI:58349"/>
        <dbReference type="EC" id="1.18.1.2"/>
    </reaction>
</comment>
<comment type="caution">
    <text evidence="6">Lacks conserved residue(s) required for the propagation of feature annotation.</text>
</comment>
<dbReference type="EMBL" id="JBDIML010000003">
    <property type="protein sequence ID" value="MEN2767450.1"/>
    <property type="molecule type" value="Genomic_DNA"/>
</dbReference>
<feature type="domain" description="FAD/NAD(P)-binding" evidence="7">
    <location>
        <begin position="5"/>
        <end position="303"/>
    </location>
</feature>
<dbReference type="EC" id="1.18.1.2" evidence="6"/>
<keyword evidence="4 6" id="KW-0521">NADP</keyword>
<feature type="binding site" evidence="6">
    <location>
        <position position="46"/>
    </location>
    <ligand>
        <name>FAD</name>
        <dbReference type="ChEBI" id="CHEBI:57692"/>
    </ligand>
</feature>
<dbReference type="HAMAP" id="MF_01685">
    <property type="entry name" value="FENR2"/>
    <property type="match status" value="1"/>
</dbReference>
<gene>
    <name evidence="8" type="ORF">ABC228_09630</name>
</gene>
<evidence type="ECO:0000256" key="5">
    <source>
        <dbReference type="ARBA" id="ARBA00023002"/>
    </source>
</evidence>
<comment type="similarity">
    <text evidence="6">Belongs to the ferredoxin--NADP reductase type 2 family.</text>
</comment>
<dbReference type="InterPro" id="IPR022890">
    <property type="entry name" value="Fd--NADP_Rdtase_type_2"/>
</dbReference>